<dbReference type="Pfam" id="PF22597">
    <property type="entry name" value="DYN_lid"/>
    <property type="match status" value="1"/>
</dbReference>
<sequence>MSYVVAVCAASRNVPLKVARPSPMPLQMQYERCISALKKYNSDVSVEVDQASATLERFVTDLEAATTFQGLCDVTNGLLSDIGSIQNSTTVGELGEVLYGEVMAAYKRVALLTAPSFLTLTDTLFDQLMAGIKKTDTLYGRVSGVGMPSHNQWPKQMLRVRQGHAAMLRVVVDVFGRDSPEEAMVLGAYEHTRVYLEESGAVEDPWVCMGMYETRQWDQQTVYDDVTEQYETKVARVESLLLDCFKGRFYSLEAEESVYDLFRAFETVLRRPSISVAVAEYRKPAIERLGHDLWVLKRSIDDYSSDSDFQANVGVTLPHITSHIAVALWYTMYCNRVTKIVSRVAAVLGTDWKKSTAAKGIKDNLAIPEGMERSFHPGRMLKEWETRCQRVLSEWTGPDNAPGVQDQYVLVMPTKDHREITLSPAVVHDMRLVDDFRVVYSYFMAVLPKFDVALVDFRVPQLENAKKVTSTFLHLGKYITVIREALARYHDVRARFIRPSSDKMSIAQPGYISGSSELSALLLGSLKTVHHAMRPPSDSGALGLTSVTWVMLLNRDFKSLEVVKNLAVACESLYDLFLDLLDIAEEAETLIASLATCPFGSIRSVLSSLSDIVLRTSPKAGGRFEEGASARFAKMLDGLCVSVLQARLCHALGVVHASLGGEDTLSPSGSSTALDTVTVQPQDTESVYISGAVASACEADAPLFRPTPCPVVLSIEGSSVAVSPSIPSLEGHLLASVNSVIYMFTSLSLPSGASASGAEGVPGVASGAEAVAQATKCYTAVSTVVSHAVGQQRTWDSCLGALAIKHEVVFMLLGDDLRKWDRAMLELASERQNLLAPSSVGAASASASDLAPVDCTQLRRDVLVRYDTWYGQFFAEFCKRVCLFSDSLLEECEEVSTVSAGVTLEGHGLDSQAFIESSAEIVSARDRYLALKEQVARLDRSEEILGKIRCSLPKDWSGPNVRKAFSRLQHTVPAMFEDLVSKVPQLRDALCECDKALASVVSNTLDEWSDSRPSAVSVSPGKALSQCATAAGTFSELKQRVATLGPLFAATSALSRTYSETHLQTEDGVEYLSPLRSEVTDKGCDATLSAALIEVSDLTQVWTCLRTGYDNIEEIGRVLWRNLDNSVVLGKLRATRAELVDLPAGIRSYACFGAALDVLDGLISLSPTIDQLASEALKPRHWRSLSHQLKTPLEPQGRLSLEQVWTALGKRRGSEQEIASQAVLTVATGELGLERYLDQIEDQWSQYTLELVKAASTRGRCLLITGWKDLQALLDEHLLSINSMVNSPYYGQFAERASQWNEWLTGAATLIEEWAQVQRLWVHLQSVFEAFTASTKRGGGVAVHLSGVITKLRQADAEFISVMEQAKQGPVLFDLVARHNAAPKRPLQARLERVSDTLTQVQRSLGEFLEAQRQKFPRLYFVGDTDVLDIISIGAAPSLLQRHWAKMFGGLSSVDVEFTGEDTGKGQDALITAFVSHEGERVLYKHPIAVPAGSDFHDMLNAVERETSETLRLLTIECIAETKAVLETCFGAKAETEGAVDPADQMLALLPKYPVQSLIVALQVYFTALTESELAAKTTPERSIEEASRLLTVLGGLAGHRALSGHQNRDSSRRTCINEVLHFRVIASDLRAKGICDKGAYEWLSQMRFYYDSDAIPEYNEAATVDVSKSVPGDVRVAMSDASFKYGWEYVGAGPRIVQTRLSDLCYLNLTQALHSRFGGSPFGPAGTGKTETVKALGTQLGRMCIVFNTDETFSEAVMARIFAGLCQCGHFGCFDEFNRLDEHILSAVSQQILSIQSALLSGDRNISLSGRTVKVSPNIGIFITMNPGYAGRNELPDNLKALFRSVAMASADRQRISEVLLLSHGFRHADVLAGRIVPLFSLCQQQLSKQTHYDWGFRVLKTVLDAAGCRMRESRAECDSDSEGEEEVDSLTQEQDILASVILSNISPTLVSADQPLFRQILTDALHGVSPKMQHSEAFTEVVKQVCEDASLLPHKPWLEKVLLTLTATDSRQGTMLVGVSGSGKTAALRTLAAALERHEQRPVHVHCIAPKSMSKDDLFGSLDSMTREWRDGVFTSVLRKLLEDETVSKDRHYIVFDGDLSTDWVENLNSVLDDNRTLTLPSGERLAVPSNVKLIFEVLSLKYATPATVSRCSKVWFTDTDLPSDVYLRGVTKRLASAPLNEPERWGAFSLPRKESAGLGGIGSELTVSMKVQQMAGDILTPLLSPLYDAVYKGFVASGLSTAEVMSHASQRTSRSVVSLLFAGIRKLISKAEAANTVGGAMVVSAEAAVQSLGTDHINTFILQRLLFSLFWGFGLPLTHERRADLADIITGVVAEHPAVTVALPPFPLSDGFPDAGLADWRSWAELVPATSVNESEVGLVVIPTIDTVAHQHVIGSYLENGETILLCGPPGSGKSMSLTATLKNLPGYEAVFLNFSSHTDPALIRQTIRRHCQIKHTPSGHEAVPAGAGVEHLVLMCDEINLPGPDAFGTQRVIAFLRSLMVHGGYWDTETLQFVRLRNVHIIGACNPPTDAGRYHLSPSFLRHSGVLLVNFPSEPSMLTIYSAFNDAVLRRFRSLSDHVSATTAAMVDVYSKARAEYTPDKQAHYIYSPRELTRWVRALHIGLQAATEPSLDLLVKLVVHEGMRLFHDRLVTQPERALTIQLIQSVVELHFPQVDRSCFSAGSLLFNFIGAETYRETSVNELRSLLRRRMSVYVEEEGATPLVLFDDVIQHVSRIDRVLKQPVGHLLLAGGSGVGKTVLAKFVAWLNGYETVSISTYRGYTLAQFEEELRAAMSRAGAKGRSIAFLFDESNALETAFIEHMNALLAGGEVPGLFDGESLAQVIGECRQEARRLSSVQGQTGRGMDAERMAVPSQQATDEEVWSWFVSRVQANLHVVFSINPSAGGASASMGSHASRSPALFNRCVVDWMGGWSVGSLYQVTDHMLDAIDISCAQDAETDPTYNDECKDELLDALADPLLPIDAKQEALVATTGGLSLRERVTRACVRLHLVTADTASSVTKLSAAVVSQAAASGPDFTTTPRHLVSFVDTLSRNLGNKAAHVAETLAHLSRGVSALETTSGTVAAMRSDLREKQVELQEASELADQKLGVMVDKRRDAQERRNQAETLAKSLTERQEQIEERKAFAVDKLAEVEPAVQEAKKSVRSISAQHLNELRNMARPPPAVQCAIEAVCIMIGEWKKGGLEWSEVRKVLRKDSFMPSILNFNADAIRPNIVRLLNNKYVPNPIWDPAVAYRASHAAGPMVKWVKSQLLYGEIIVQVAPLRKEVEELEAEAATMQAQYDAVASELKAVDEEIEVYSLEYKDLVRRQEHVKHTIEETQAKLDRAESLTGSLSQEQERWGKQVQEVTTETTQTVGNVLTLAAYTTYALVYPTDLRVELLRRWRAVLDDFDIAFDEDMLIDEGLSTAEDRLQWLDVGLPNDSISLENAGALFSVSDDTPRVPLLIDPAGQAVAFVKRVLKDKKLVVGSPLDRDFMQKLEQALRFGLPLLVTDAEVFDPVLNPIIDPDTLARRVSLKGRSMSVEIAGRSVDYSPSFRLILTTTNVAAAFPPHIVSQTRVLNFSVTAASLSSQIFNAALFLERPSVGRDRQDTMSAERRFAVHLRSLENQLLELISTAGGKVLEDDEVSSALSTVKRDAAEAEANQAEVLHKRAELDKASSLYETLGATASGIFGLLDRLVTLDDSLVFSLPFYQVLVKRALAKRCVVLAAQSEEDEIATGGTMIGDAHSPSATTNRMNQVIHELSMDVLMYVGAALPARLRAAFALLVLYTVNTDTVDISDDALRQYLTPLPALPSLSGDVGDILAWREAVVALSPELSVLPSDDSLLPTLESVCMGEDVHAEVQDLLTSAARPTPIQASLLSLQLVHSVRPSAVTTLANSVIHRLSDGQDVLGTIDAMSLGDICDVYGAQGWPVVALSAPGYDPTHSVVELAQAQSAKLDVYSIGSRDCVTASLVKQIGQAAQAGRWVLVSNLHLASADTLTSLLQVAKRTRNSRGPGEAVATPSGRGRGRGMAGKGDRTHDRFRLFFSAPVGSSLPASLYAESARVVVEPPPGLQSQVLQAVGRVFPGTQPERDRHRRPAQTQRDRLLFLLCVLHGVLVRRAGYLPHGWTKDPQFSMADLLAGERMVNAWLDRVAGKSDNIMPSKIPWVPIRSHLVTTIYGGRLESDYDKRTLRALVGQIFTAEAFETGYVLLGSAEAPVQTEGVEVVEAVETDTPTKDASYTVHGLLTPDGTTLADFTKWVNALPPIEPLSWLGMCPGVSDIAEARQGDALVRSFGAVCGNAALTVMDLGMSSEDVSGELSVVGAWEEVLEGCAVPEAEADAEGEGASSAPIAVTIRSEQAFARLLHSTLSAHLYDLRQFLVGECPRTNLISELLAALSAQTIPQVWADLVPYSVDGMTTSEFVSDAVRRIEQTVSLDTLCIPEAEGKGLWLGGMFFPGAYLMALKRRVCQELKRPLESLDLALVPGAPEAGAATQGVSLVGTCVVGGVSLASGVLSPSDSVDEQAQVCLVVQEVGAESDSEASEDEVPTLSMPVYLGEDRETVLFSVSLPVAKGEKETLVVRGCAVVL</sequence>
<evidence type="ECO:0000259" key="12">
    <source>
        <dbReference type="SMART" id="SM00382"/>
    </source>
</evidence>
<feature type="domain" description="AAA+ ATPase" evidence="12">
    <location>
        <begin position="2746"/>
        <end position="2934"/>
    </location>
</feature>
<evidence type="ECO:0000256" key="9">
    <source>
        <dbReference type="ARBA" id="ARBA00023212"/>
    </source>
</evidence>
<dbReference type="Gene3D" id="3.40.50.300">
    <property type="entry name" value="P-loop containing nucleotide triphosphate hydrolases"/>
    <property type="match status" value="5"/>
</dbReference>
<dbReference type="InterPro" id="IPR042219">
    <property type="entry name" value="AAA_lid_11_sf"/>
</dbReference>
<dbReference type="EMBL" id="BDIP01000061">
    <property type="protein sequence ID" value="GIQ79820.1"/>
    <property type="molecule type" value="Genomic_DNA"/>
</dbReference>
<dbReference type="CDD" id="cd00009">
    <property type="entry name" value="AAA"/>
    <property type="match status" value="2"/>
</dbReference>
<organism evidence="13 14">
    <name type="scientific">Kipferlia bialata</name>
    <dbReference type="NCBI Taxonomy" id="797122"/>
    <lineage>
        <taxon>Eukaryota</taxon>
        <taxon>Metamonada</taxon>
        <taxon>Carpediemonas-like organisms</taxon>
        <taxon>Kipferlia</taxon>
    </lineage>
</organism>
<keyword evidence="6" id="KW-0243">Dynein</keyword>
<keyword evidence="5" id="KW-0067">ATP-binding</keyword>
<evidence type="ECO:0000256" key="5">
    <source>
        <dbReference type="ARBA" id="ARBA00022840"/>
    </source>
</evidence>
<dbReference type="InterPro" id="IPR035699">
    <property type="entry name" value="AAA_6"/>
</dbReference>
<name>A0A9K3CP51_9EUKA</name>
<dbReference type="InterPro" id="IPR043157">
    <property type="entry name" value="Dynein_AAA1S"/>
</dbReference>
<dbReference type="Pfam" id="PF18198">
    <property type="entry name" value="AAA_lid_11"/>
    <property type="match status" value="1"/>
</dbReference>
<keyword evidence="9" id="KW-0206">Cytoskeleton</keyword>
<dbReference type="Gene3D" id="1.20.1270.280">
    <property type="match status" value="1"/>
</dbReference>
<dbReference type="Gene3D" id="6.10.140.1060">
    <property type="match status" value="1"/>
</dbReference>
<dbReference type="SMART" id="SM00382">
    <property type="entry name" value="AAA"/>
    <property type="match status" value="4"/>
</dbReference>
<dbReference type="Gene3D" id="1.20.920.30">
    <property type="match status" value="1"/>
</dbReference>
<reference evidence="13 14" key="1">
    <citation type="journal article" date="2018" name="PLoS ONE">
        <title>The draft genome of Kipferlia bialata reveals reductive genome evolution in fornicate parasites.</title>
        <authorList>
            <person name="Tanifuji G."/>
            <person name="Takabayashi S."/>
            <person name="Kume K."/>
            <person name="Takagi M."/>
            <person name="Nakayama T."/>
            <person name="Kamikawa R."/>
            <person name="Inagaki Y."/>
            <person name="Hashimoto T."/>
        </authorList>
    </citation>
    <scope>NUCLEOTIDE SEQUENCE [LARGE SCALE GENOMIC DNA]</scope>
    <source>
        <strain evidence="13">NY0173</strain>
    </source>
</reference>
<dbReference type="SUPFAM" id="SSF52540">
    <property type="entry name" value="P-loop containing nucleoside triphosphate hydrolases"/>
    <property type="match status" value="4"/>
</dbReference>
<dbReference type="Pfam" id="PF12774">
    <property type="entry name" value="AAA_6"/>
    <property type="match status" value="1"/>
</dbReference>
<evidence type="ECO:0000256" key="6">
    <source>
        <dbReference type="ARBA" id="ARBA00023017"/>
    </source>
</evidence>
<keyword evidence="2" id="KW-0963">Cytoplasm</keyword>
<dbReference type="PANTHER" id="PTHR45703">
    <property type="entry name" value="DYNEIN HEAVY CHAIN"/>
    <property type="match status" value="1"/>
</dbReference>
<evidence type="ECO:0000313" key="13">
    <source>
        <dbReference type="EMBL" id="GIQ79820.1"/>
    </source>
</evidence>
<feature type="region of interest" description="Disordered" evidence="11">
    <location>
        <begin position="4014"/>
        <end position="4042"/>
    </location>
</feature>
<comment type="caution">
    <text evidence="13">The sequence shown here is derived from an EMBL/GenBank/DDBJ whole genome shotgun (WGS) entry which is preliminary data.</text>
</comment>
<dbReference type="GO" id="GO:0005874">
    <property type="term" value="C:microtubule"/>
    <property type="evidence" value="ECO:0007669"/>
    <property type="project" value="UniProtKB-KW"/>
</dbReference>
<dbReference type="Pfam" id="PF18199">
    <property type="entry name" value="Dynein_C"/>
    <property type="match status" value="1"/>
</dbReference>
<evidence type="ECO:0000256" key="8">
    <source>
        <dbReference type="ARBA" id="ARBA00023175"/>
    </source>
</evidence>
<dbReference type="Proteomes" id="UP000265618">
    <property type="component" value="Unassembled WGS sequence"/>
</dbReference>
<dbReference type="InterPro" id="IPR054354">
    <property type="entry name" value="DYNC2H1-like_lid"/>
</dbReference>
<feature type="domain" description="AAA+ ATPase" evidence="12">
    <location>
        <begin position="2012"/>
        <end position="2266"/>
    </location>
</feature>
<dbReference type="InterPro" id="IPR004273">
    <property type="entry name" value="Dynein_heavy_D6_P-loop"/>
</dbReference>
<evidence type="ECO:0000256" key="1">
    <source>
        <dbReference type="ARBA" id="ARBA00004245"/>
    </source>
</evidence>
<dbReference type="GO" id="GO:0005524">
    <property type="term" value="F:ATP binding"/>
    <property type="evidence" value="ECO:0007669"/>
    <property type="project" value="UniProtKB-KW"/>
</dbReference>
<dbReference type="InterPro" id="IPR043160">
    <property type="entry name" value="Dynein_C_barrel"/>
</dbReference>
<evidence type="ECO:0000256" key="4">
    <source>
        <dbReference type="ARBA" id="ARBA00022741"/>
    </source>
</evidence>
<evidence type="ECO:0000256" key="7">
    <source>
        <dbReference type="ARBA" id="ARBA00023054"/>
    </source>
</evidence>
<dbReference type="InterPro" id="IPR027417">
    <property type="entry name" value="P-loop_NTPase"/>
</dbReference>
<evidence type="ECO:0000256" key="2">
    <source>
        <dbReference type="ARBA" id="ARBA00022490"/>
    </source>
</evidence>
<dbReference type="InterPro" id="IPR013602">
    <property type="entry name" value="Dynein_heavy_linker"/>
</dbReference>
<proteinExistence type="predicted"/>
<keyword evidence="8" id="KW-0505">Motor protein</keyword>
<dbReference type="Gene3D" id="3.10.490.20">
    <property type="match status" value="1"/>
</dbReference>
<feature type="coiled-coil region" evidence="10">
    <location>
        <begin position="3087"/>
        <end position="3153"/>
    </location>
</feature>
<dbReference type="GO" id="GO:0030286">
    <property type="term" value="C:dynein complex"/>
    <property type="evidence" value="ECO:0007669"/>
    <property type="project" value="UniProtKB-KW"/>
</dbReference>
<keyword evidence="3" id="KW-0493">Microtubule</keyword>
<evidence type="ECO:0000313" key="14">
    <source>
        <dbReference type="Proteomes" id="UP000265618"/>
    </source>
</evidence>
<gene>
    <name evidence="13" type="ORF">KIPB_000519</name>
</gene>
<dbReference type="Pfam" id="PF12775">
    <property type="entry name" value="AAA_7"/>
    <property type="match status" value="1"/>
</dbReference>
<dbReference type="InterPro" id="IPR024743">
    <property type="entry name" value="Dynein_HC_stalk"/>
</dbReference>
<dbReference type="OrthoDB" id="447173at2759"/>
<dbReference type="Pfam" id="PF08393">
    <property type="entry name" value="DHC_N2"/>
    <property type="match status" value="1"/>
</dbReference>
<dbReference type="InterPro" id="IPR024317">
    <property type="entry name" value="Dynein_heavy_chain_D4_dom"/>
</dbReference>
<dbReference type="Pfam" id="PF12781">
    <property type="entry name" value="AAA_9"/>
    <property type="match status" value="1"/>
</dbReference>
<feature type="domain" description="AAA+ ATPase" evidence="12">
    <location>
        <begin position="2403"/>
        <end position="2554"/>
    </location>
</feature>
<dbReference type="InterPro" id="IPR042228">
    <property type="entry name" value="Dynein_linker_3"/>
</dbReference>
<protein>
    <submittedName>
        <fullName evidence="13">Dynein heavy chain</fullName>
    </submittedName>
</protein>
<dbReference type="Pfam" id="PF12777">
    <property type="entry name" value="MT"/>
    <property type="match status" value="1"/>
</dbReference>
<keyword evidence="14" id="KW-1185">Reference proteome</keyword>
<dbReference type="GO" id="GO:0051959">
    <property type="term" value="F:dynein light intermediate chain binding"/>
    <property type="evidence" value="ECO:0007669"/>
    <property type="project" value="InterPro"/>
</dbReference>
<dbReference type="Pfam" id="PF03028">
    <property type="entry name" value="Dynein_heavy"/>
    <property type="match status" value="1"/>
</dbReference>
<dbReference type="InterPro" id="IPR041228">
    <property type="entry name" value="Dynein_C"/>
</dbReference>
<dbReference type="InterPro" id="IPR042222">
    <property type="entry name" value="Dynein_2_N"/>
</dbReference>
<dbReference type="GO" id="GO:0045505">
    <property type="term" value="F:dynein intermediate chain binding"/>
    <property type="evidence" value="ECO:0007669"/>
    <property type="project" value="InterPro"/>
</dbReference>
<accession>A0A9K3CP51</accession>
<feature type="coiled-coil region" evidence="10">
    <location>
        <begin position="3284"/>
        <end position="3360"/>
    </location>
</feature>
<evidence type="ECO:0000256" key="3">
    <source>
        <dbReference type="ARBA" id="ARBA00022701"/>
    </source>
</evidence>
<dbReference type="GO" id="GO:0007018">
    <property type="term" value="P:microtubule-based movement"/>
    <property type="evidence" value="ECO:0007669"/>
    <property type="project" value="InterPro"/>
</dbReference>
<evidence type="ECO:0000256" key="11">
    <source>
        <dbReference type="SAM" id="MobiDB-lite"/>
    </source>
</evidence>
<feature type="domain" description="AAA+ ATPase" evidence="12">
    <location>
        <begin position="1719"/>
        <end position="1854"/>
    </location>
</feature>
<dbReference type="InterPro" id="IPR035706">
    <property type="entry name" value="AAA_9"/>
</dbReference>
<dbReference type="InterPro" id="IPR003593">
    <property type="entry name" value="AAA+_ATPase"/>
</dbReference>
<dbReference type="GO" id="GO:0008569">
    <property type="term" value="F:minus-end-directed microtubule motor activity"/>
    <property type="evidence" value="ECO:0007669"/>
    <property type="project" value="InterPro"/>
</dbReference>
<dbReference type="InterPro" id="IPR013594">
    <property type="entry name" value="Dynein_heavy_tail"/>
</dbReference>
<dbReference type="Pfam" id="PF12780">
    <property type="entry name" value="AAA_8"/>
    <property type="match status" value="1"/>
</dbReference>
<dbReference type="Gene3D" id="1.20.58.1120">
    <property type="match status" value="1"/>
</dbReference>
<keyword evidence="7 10" id="KW-0175">Coiled coil</keyword>
<dbReference type="Pfam" id="PF08385">
    <property type="entry name" value="DHC_N1"/>
    <property type="match status" value="1"/>
</dbReference>
<dbReference type="InterPro" id="IPR041658">
    <property type="entry name" value="AAA_lid_11"/>
</dbReference>
<dbReference type="Gene3D" id="1.10.287.2620">
    <property type="match status" value="1"/>
</dbReference>
<keyword evidence="4" id="KW-0547">Nucleotide-binding</keyword>
<dbReference type="Gene3D" id="3.20.180.20">
    <property type="entry name" value="Dynein heavy chain, N-terminal domain 2"/>
    <property type="match status" value="1"/>
</dbReference>
<dbReference type="Gene3D" id="1.10.472.130">
    <property type="match status" value="1"/>
</dbReference>
<dbReference type="Gene3D" id="1.20.920.20">
    <property type="match status" value="1"/>
</dbReference>
<dbReference type="InterPro" id="IPR026983">
    <property type="entry name" value="DHC"/>
</dbReference>
<comment type="subcellular location">
    <subcellularLocation>
        <location evidence="1">Cytoplasm</location>
        <location evidence="1">Cytoskeleton</location>
    </subcellularLocation>
</comment>
<evidence type="ECO:0000256" key="10">
    <source>
        <dbReference type="SAM" id="Coils"/>
    </source>
</evidence>
<dbReference type="Gene3D" id="1.20.140.100">
    <property type="entry name" value="Dynein heavy chain, N-terminal domain 2"/>
    <property type="match status" value="1"/>
</dbReference>
<dbReference type="Gene3D" id="1.10.8.710">
    <property type="match status" value="1"/>
</dbReference>
<dbReference type="Gene3D" id="1.10.8.720">
    <property type="entry name" value="Region D6 of dynein motor"/>
    <property type="match status" value="1"/>
</dbReference>
<dbReference type="FunFam" id="3.40.50.300:FF:000071">
    <property type="entry name" value="Cytoplasmic dynein heavy chain 1"/>
    <property type="match status" value="1"/>
</dbReference>
<dbReference type="PANTHER" id="PTHR45703:SF36">
    <property type="entry name" value="DYNEIN HEAVY CHAIN, CYTOPLASMIC"/>
    <property type="match status" value="1"/>
</dbReference>